<accession>A0A1J3JEZ7</accession>
<sequence length="610" mass="69067">MADPPGAPAVPLRADQHHGGYPVHPPRPTRQIGAGDTPYTHVHRHGITPPPIPTINFDIKTSLISLVENSAFHGMKDEDPLKHLDKFDQICSLQNINGVSEDGFKLRVFPFSLGGKALTWETTLSVGSVTTWDQCKQAFLAKFFPASRTAKLRNDISSFLQMNGESFSEAYERFKGYQMKCPHHGFSKESLLSTLYRGVLPKYRLLLDTASNGHFLGQDVEEGLFLVENIATSDANYSEEYDHADRGSSAQEEKHKNELKTLNDKLDKLLLVQQNQVHFISDEDLVQKKEKLNYVGNQGGYQQGFVHYRNNPQDQVYPPQQQNHNGQQVVYYKQDLAPTNFVPPGFGPTQGQARTSSGHELEMKTMLQQIIQGQASGAMELSKKMAEIHNKVDCSYHDLNNRLESLTSKVQQLESKGNTSSSSQKGTLPGKPIPNPKEYCGAIFSTTAYTVGNDENERAIEELSRLLYGPSVERLENEKTFQDGKRNDKKEEASESVEREEQHPTLNVDIDELSERDELKFSEMRVINKEKREAPFEKIEYPYVPLPYEPNFPFAGVISANEVSLEDPMKPPFEEIRMKEFRGWFYDEYDPGDQKLQMSKILHGKSLKGF</sequence>
<feature type="region of interest" description="Disordered" evidence="1">
    <location>
        <begin position="475"/>
        <end position="507"/>
    </location>
</feature>
<dbReference type="AlphaFoldDB" id="A0A1J3JEZ7"/>
<evidence type="ECO:0000259" key="2">
    <source>
        <dbReference type="Pfam" id="PF03732"/>
    </source>
</evidence>
<dbReference type="InterPro" id="IPR005162">
    <property type="entry name" value="Retrotrans_gag_dom"/>
</dbReference>
<organism evidence="3">
    <name type="scientific">Noccaea caerulescens</name>
    <name type="common">Alpine penny-cress</name>
    <name type="synonym">Thlaspi caerulescens</name>
    <dbReference type="NCBI Taxonomy" id="107243"/>
    <lineage>
        <taxon>Eukaryota</taxon>
        <taxon>Viridiplantae</taxon>
        <taxon>Streptophyta</taxon>
        <taxon>Embryophyta</taxon>
        <taxon>Tracheophyta</taxon>
        <taxon>Spermatophyta</taxon>
        <taxon>Magnoliopsida</taxon>
        <taxon>eudicotyledons</taxon>
        <taxon>Gunneridae</taxon>
        <taxon>Pentapetalae</taxon>
        <taxon>rosids</taxon>
        <taxon>malvids</taxon>
        <taxon>Brassicales</taxon>
        <taxon>Brassicaceae</taxon>
        <taxon>Coluteocarpeae</taxon>
        <taxon>Noccaea</taxon>
    </lineage>
</organism>
<reference evidence="3" key="1">
    <citation type="submission" date="2016-07" db="EMBL/GenBank/DDBJ databases">
        <title>De novo transcriptome assembly of four accessions of the metal hyperaccumulator plant Noccaea caerulescens.</title>
        <authorList>
            <person name="Blande D."/>
            <person name="Halimaa P."/>
            <person name="Tervahauta A.I."/>
            <person name="Aarts M.G."/>
            <person name="Karenlampi S.O."/>
        </authorList>
    </citation>
    <scope>NUCLEOTIDE SEQUENCE</scope>
</reference>
<name>A0A1J3JEZ7_NOCCA</name>
<dbReference type="EMBL" id="GEVM01014919">
    <property type="protein sequence ID" value="JAU91019.1"/>
    <property type="molecule type" value="Transcribed_RNA"/>
</dbReference>
<dbReference type="Pfam" id="PF03732">
    <property type="entry name" value="Retrotrans_gag"/>
    <property type="match status" value="1"/>
</dbReference>
<feature type="region of interest" description="Disordered" evidence="1">
    <location>
        <begin position="411"/>
        <end position="435"/>
    </location>
</feature>
<evidence type="ECO:0000256" key="1">
    <source>
        <dbReference type="SAM" id="MobiDB-lite"/>
    </source>
</evidence>
<feature type="domain" description="Retrotransposon gag" evidence="2">
    <location>
        <begin position="108"/>
        <end position="199"/>
    </location>
</feature>
<evidence type="ECO:0000313" key="3">
    <source>
        <dbReference type="EMBL" id="JAU91019.1"/>
    </source>
</evidence>
<gene>
    <name evidence="3" type="ORF">MP_TR7943_c0_g1_i1_g.25248</name>
</gene>
<protein>
    <recommendedName>
        <fullName evidence="2">Retrotransposon gag domain-containing protein</fullName>
    </recommendedName>
</protein>
<feature type="compositionally biased region" description="Basic and acidic residues" evidence="1">
    <location>
        <begin position="475"/>
        <end position="503"/>
    </location>
</feature>
<proteinExistence type="predicted"/>
<feature type="region of interest" description="Disordered" evidence="1">
    <location>
        <begin position="1"/>
        <end position="31"/>
    </location>
</feature>
<feature type="compositionally biased region" description="Polar residues" evidence="1">
    <location>
        <begin position="411"/>
        <end position="426"/>
    </location>
</feature>
<dbReference type="PANTHER" id="PTHR33223:SF11">
    <property type="entry name" value="ELEMENT PROTEIN, PUTATIVE-RELATED"/>
    <property type="match status" value="1"/>
</dbReference>
<dbReference type="PANTHER" id="PTHR33223">
    <property type="entry name" value="CCHC-TYPE DOMAIN-CONTAINING PROTEIN"/>
    <property type="match status" value="1"/>
</dbReference>